<protein>
    <submittedName>
        <fullName evidence="2">Uncharacterized protein</fullName>
    </submittedName>
</protein>
<name>U3B552_AQUA1</name>
<dbReference type="AlphaFoldDB" id="U3B552"/>
<reference evidence="2" key="1">
    <citation type="submission" date="2024-09" db="EMBL/GenBank/DDBJ databases">
        <title>Whole genome shotgun sequence of Pseudomonas alcaligenes NBRC 14159.</title>
        <authorList>
            <person name="Yoshida I."/>
            <person name="Hosoyama A."/>
            <person name="Tsuchikane K."/>
            <person name="Noguchi M."/>
            <person name="Hirakata S."/>
            <person name="Ando Y."/>
            <person name="Ohji S."/>
            <person name="Yamazoe A."/>
            <person name="Yamazaki S."/>
            <person name="Fujita N."/>
        </authorList>
    </citation>
    <scope>NUCLEOTIDE SEQUENCE</scope>
    <source>
        <strain evidence="2">NBRC 14159</strain>
    </source>
</reference>
<gene>
    <name evidence="2" type="ORF">PA6_009_00310</name>
</gene>
<feature type="region of interest" description="Disordered" evidence="1">
    <location>
        <begin position="23"/>
        <end position="72"/>
    </location>
</feature>
<sequence length="321" mass="34627">MNSNTLPRSIQAQAEAADAAIAALNQPEQQGNPAAAAPVEPAAAEPAQPAAAPAPQEPAQQPTETRDATYWQHRFSVLKGKYDAEVPTLQRQVNELTRQLQEAKQAAPAASAPQRAQDAIADLTKEELEQFGPDLIAVIQRIASKAVAPAVTADAAELETLRQEVGQFRDERQQDATARFWTDLEQAVPNYRQINSDEQFHAWLGEIDQFSGVPRQQLLISAQKELSAHRVAALFKAYTQTNPAAAKPAGAQPPQIPPEQVQPAASRVGSEALPASQQRIWSSSDISQFYKDKAAGKYSQADAAALEADIFAAQAQGRITQ</sequence>
<accession>U3B552</accession>
<keyword evidence="3" id="KW-1185">Reference proteome</keyword>
<evidence type="ECO:0000313" key="3">
    <source>
        <dbReference type="Proteomes" id="UP000016560"/>
    </source>
</evidence>
<proteinExistence type="predicted"/>
<feature type="region of interest" description="Disordered" evidence="1">
    <location>
        <begin position="244"/>
        <end position="276"/>
    </location>
</feature>
<dbReference type="Proteomes" id="UP000016560">
    <property type="component" value="Unassembled WGS sequence"/>
</dbReference>
<feature type="compositionally biased region" description="Low complexity" evidence="1">
    <location>
        <begin position="33"/>
        <end position="62"/>
    </location>
</feature>
<evidence type="ECO:0000256" key="1">
    <source>
        <dbReference type="SAM" id="MobiDB-lite"/>
    </source>
</evidence>
<dbReference type="OrthoDB" id="6181751at2"/>
<dbReference type="EMBL" id="BATI01000009">
    <property type="protein sequence ID" value="GAD62028.1"/>
    <property type="molecule type" value="Genomic_DNA"/>
</dbReference>
<dbReference type="eggNOG" id="ENOG502ZFKJ">
    <property type="taxonomic scope" value="Bacteria"/>
</dbReference>
<feature type="compositionally biased region" description="Low complexity" evidence="1">
    <location>
        <begin position="244"/>
        <end position="265"/>
    </location>
</feature>
<comment type="caution">
    <text evidence="2">The sequence shown here is derived from an EMBL/GenBank/DDBJ whole genome shotgun (WGS) entry which is preliminary data.</text>
</comment>
<dbReference type="RefSeq" id="WP_021700118.1">
    <property type="nucleotide sequence ID" value="NZ_BATI01000009.1"/>
</dbReference>
<evidence type="ECO:0000313" key="2">
    <source>
        <dbReference type="EMBL" id="GAD62028.1"/>
    </source>
</evidence>
<organism evidence="2 3">
    <name type="scientific">Aquipseudomonas alcaligenes (strain ATCC 14909 / DSM 50342 / CCUG 1425 / JCM 20561 / NBRC 14159 / NCIMB 9945 / NCTC 10367 / 1577)</name>
    <name type="common">Pseudomonas alcaligenes</name>
    <dbReference type="NCBI Taxonomy" id="1215092"/>
    <lineage>
        <taxon>Bacteria</taxon>
        <taxon>Pseudomonadati</taxon>
        <taxon>Pseudomonadota</taxon>
        <taxon>Gammaproteobacteria</taxon>
        <taxon>Pseudomonadales</taxon>
        <taxon>Pseudomonadaceae</taxon>
        <taxon>Aquipseudomonas</taxon>
    </lineage>
</organism>